<organism evidence="1 2">
    <name type="scientific">Xylanibacter muris</name>
    <dbReference type="NCBI Taxonomy" id="2736290"/>
    <lineage>
        <taxon>Bacteria</taxon>
        <taxon>Pseudomonadati</taxon>
        <taxon>Bacteroidota</taxon>
        <taxon>Bacteroidia</taxon>
        <taxon>Bacteroidales</taxon>
        <taxon>Prevotellaceae</taxon>
        <taxon>Xylanibacter</taxon>
    </lineage>
</organism>
<comment type="caution">
    <text evidence="1">The sequence shown here is derived from an EMBL/GenBank/DDBJ whole genome shotgun (WGS) entry which is preliminary data.</text>
</comment>
<dbReference type="EMBL" id="JABKKF010000001">
    <property type="protein sequence ID" value="NPD90904.1"/>
    <property type="molecule type" value="Genomic_DNA"/>
</dbReference>
<evidence type="ECO:0000313" key="1">
    <source>
        <dbReference type="EMBL" id="NPD90904.1"/>
    </source>
</evidence>
<dbReference type="Proteomes" id="UP000714420">
    <property type="component" value="Unassembled WGS sequence"/>
</dbReference>
<dbReference type="RefSeq" id="WP_172272373.1">
    <property type="nucleotide sequence ID" value="NZ_CASGMU010000001.1"/>
</dbReference>
<protein>
    <submittedName>
        <fullName evidence="1">Uncharacterized protein</fullName>
    </submittedName>
</protein>
<sequence length="240" mass="28210">MCEYPIRILPKKQYVRRINVDDLHTKCLKSLLVRRLDFDGNPFHYIGGRKLLNEGVVSDDVLDWSTNLLGGEFKIEDILWKQKGDGIIEWNEEDVDICDYDECYEQMAQANSVFITVNCLHKTIVPYRRKFGSKGDLEQYAEKTHDIDKEIIEQYHAGYEPECHATVTVEHKPTKLNYWHMTIEITPRDLTEPMPRDGKKNKSVKKRVKEALHLHIIKNLICEEPRNVEDIPKVLYLKQE</sequence>
<name>A0ABX2AIN8_9BACT</name>
<evidence type="ECO:0000313" key="2">
    <source>
        <dbReference type="Proteomes" id="UP000714420"/>
    </source>
</evidence>
<proteinExistence type="predicted"/>
<keyword evidence="2" id="KW-1185">Reference proteome</keyword>
<accession>A0ABX2AIN8</accession>
<gene>
    <name evidence="1" type="ORF">HPS56_00760</name>
</gene>
<reference evidence="1 2" key="1">
    <citation type="submission" date="2020-05" db="EMBL/GenBank/DDBJ databases">
        <title>Distinct polysaccharide utilization as determinants for interspecies competition between intestinal Prevotella spp.</title>
        <authorList>
            <person name="Galvez E.J.C."/>
            <person name="Iljazovic A."/>
            <person name="Strowig T."/>
        </authorList>
    </citation>
    <scope>NUCLEOTIDE SEQUENCE [LARGE SCALE GENOMIC DNA]</scope>
    <source>
        <strain evidence="1 2">PMUR</strain>
    </source>
</reference>